<dbReference type="GO" id="GO:0005829">
    <property type="term" value="C:cytosol"/>
    <property type="evidence" value="ECO:0007669"/>
    <property type="project" value="TreeGrafter"/>
</dbReference>
<proteinExistence type="predicted"/>
<keyword evidence="3" id="KW-1185">Reference proteome</keyword>
<dbReference type="EMBL" id="UZAM01007069">
    <property type="protein sequence ID" value="VDO96384.1"/>
    <property type="molecule type" value="Genomic_DNA"/>
</dbReference>
<reference evidence="4" key="1">
    <citation type="submission" date="2016-06" db="UniProtKB">
        <authorList>
            <consortium name="WormBaseParasite"/>
        </authorList>
    </citation>
    <scope>IDENTIFICATION</scope>
</reference>
<evidence type="ECO:0000313" key="3">
    <source>
        <dbReference type="Proteomes" id="UP000270296"/>
    </source>
</evidence>
<dbReference type="Proteomes" id="UP000270296">
    <property type="component" value="Unassembled WGS sequence"/>
</dbReference>
<dbReference type="GO" id="GO:0010499">
    <property type="term" value="P:proteasomal ubiquitin-independent protein catabolic process"/>
    <property type="evidence" value="ECO:0007669"/>
    <property type="project" value="TreeGrafter"/>
</dbReference>
<evidence type="ECO:0000259" key="1">
    <source>
        <dbReference type="Pfam" id="PF11919"/>
    </source>
</evidence>
<dbReference type="PANTHER" id="PTHR32170:SF3">
    <property type="entry name" value="PROTEASOME ACTIVATOR COMPLEX SUBUNIT 4"/>
    <property type="match status" value="1"/>
</dbReference>
<dbReference type="GO" id="GO:0005634">
    <property type="term" value="C:nucleus"/>
    <property type="evidence" value="ECO:0007669"/>
    <property type="project" value="TreeGrafter"/>
</dbReference>
<organism evidence="4">
    <name type="scientific">Soboliphyme baturini</name>
    <dbReference type="NCBI Taxonomy" id="241478"/>
    <lineage>
        <taxon>Eukaryota</taxon>
        <taxon>Metazoa</taxon>
        <taxon>Ecdysozoa</taxon>
        <taxon>Nematoda</taxon>
        <taxon>Enoplea</taxon>
        <taxon>Dorylaimia</taxon>
        <taxon>Dioctophymatida</taxon>
        <taxon>Dioctophymatoidea</taxon>
        <taxon>Soboliphymatidae</taxon>
        <taxon>Soboliphyme</taxon>
    </lineage>
</organism>
<dbReference type="InterPro" id="IPR011989">
    <property type="entry name" value="ARM-like"/>
</dbReference>
<protein>
    <submittedName>
        <fullName evidence="4">DUF3437 domain-containing protein</fullName>
    </submittedName>
</protein>
<gene>
    <name evidence="2" type="ORF">SBAD_LOCUS2069</name>
</gene>
<sequence length="330" mass="37261">MAAMFDEGKTLHCLASVFDWDLEDVSKTVTCSVPDRAAFVERSLAKLKMLQNEIDAGAPSDDSKDSSVDCSNSDERKQQILILKTLVEYLKCHSTSSFNSMPPDIVKFLPYLCYFENEATDTELKQNCHAVLIYGLGRCLLSPTNIDLLLTYCSQVAKNKWWKARASLLYFLQVIVISNLFHFCHPTHQKRVQELVFDLLKDCQIEVREVASTALCTFFLCRFLVPTQDIMDEFKRWASSSSTLTRHSGVLGMSSIILSLPYSVSSYLPSVIEALCQHVHGKPPISTSVKKTLSEFKRTHVDSWPEHMRAFNESQLSALTDALVSPSYYA</sequence>
<dbReference type="InterPro" id="IPR035309">
    <property type="entry name" value="PSME4"/>
</dbReference>
<dbReference type="WBParaSite" id="SBAD_0000216901-mRNA-1">
    <property type="protein sequence ID" value="SBAD_0000216901-mRNA-1"/>
    <property type="gene ID" value="SBAD_0000216901"/>
</dbReference>
<evidence type="ECO:0000313" key="2">
    <source>
        <dbReference type="EMBL" id="VDO96384.1"/>
    </source>
</evidence>
<dbReference type="PANTHER" id="PTHR32170">
    <property type="entry name" value="PROTEASOME ACTIVATOR COMPLEX SUBUNIT 4"/>
    <property type="match status" value="1"/>
</dbReference>
<dbReference type="OrthoDB" id="17907at2759"/>
<dbReference type="InterPro" id="IPR021843">
    <property type="entry name" value="PSME4_C"/>
</dbReference>
<dbReference type="AlphaFoldDB" id="A0A183IEM5"/>
<dbReference type="SUPFAM" id="SSF48371">
    <property type="entry name" value="ARM repeat"/>
    <property type="match status" value="1"/>
</dbReference>
<feature type="domain" description="Proteasome activator complex subunit 4 C-terminal" evidence="1">
    <location>
        <begin position="244"/>
        <end position="330"/>
    </location>
</feature>
<dbReference type="InterPro" id="IPR016024">
    <property type="entry name" value="ARM-type_fold"/>
</dbReference>
<dbReference type="GO" id="GO:0016504">
    <property type="term" value="F:peptidase activator activity"/>
    <property type="evidence" value="ECO:0007669"/>
    <property type="project" value="InterPro"/>
</dbReference>
<reference evidence="2 3" key="2">
    <citation type="submission" date="2018-11" db="EMBL/GenBank/DDBJ databases">
        <authorList>
            <consortium name="Pathogen Informatics"/>
        </authorList>
    </citation>
    <scope>NUCLEOTIDE SEQUENCE [LARGE SCALE GENOMIC DNA]</scope>
</reference>
<dbReference type="Gene3D" id="1.25.10.10">
    <property type="entry name" value="Leucine-rich Repeat Variant"/>
    <property type="match status" value="1"/>
</dbReference>
<dbReference type="GO" id="GO:0070628">
    <property type="term" value="F:proteasome binding"/>
    <property type="evidence" value="ECO:0007669"/>
    <property type="project" value="InterPro"/>
</dbReference>
<accession>A0A183IEM5</accession>
<evidence type="ECO:0000313" key="4">
    <source>
        <dbReference type="WBParaSite" id="SBAD_0000216901-mRNA-1"/>
    </source>
</evidence>
<dbReference type="Pfam" id="PF11919">
    <property type="entry name" value="PSME4_C"/>
    <property type="match status" value="1"/>
</dbReference>
<name>A0A183IEM5_9BILA</name>